<dbReference type="Gene3D" id="1.20.910.10">
    <property type="entry name" value="Heme oxygenase-like"/>
    <property type="match status" value="1"/>
</dbReference>
<organism evidence="1 2">
    <name type="scientific">Sphingomonas trueperi</name>
    <dbReference type="NCBI Taxonomy" id="53317"/>
    <lineage>
        <taxon>Bacteria</taxon>
        <taxon>Pseudomonadati</taxon>
        <taxon>Pseudomonadota</taxon>
        <taxon>Alphaproteobacteria</taxon>
        <taxon>Sphingomonadales</taxon>
        <taxon>Sphingomonadaceae</taxon>
        <taxon>Sphingomonas</taxon>
    </lineage>
</organism>
<dbReference type="GO" id="GO:0006788">
    <property type="term" value="P:heme oxidation"/>
    <property type="evidence" value="ECO:0007669"/>
    <property type="project" value="InterPro"/>
</dbReference>
<dbReference type="InterPro" id="IPR016084">
    <property type="entry name" value="Haem_Oase-like_multi-hlx"/>
</dbReference>
<sequence length="202" mass="22113">MTTTILNNPAAAELSRAKRLKAATSPVHATLDHRIMAAEPFRDRDRYGRFLHMQYRFHRDIDALYQHPVLDALLPDLAGRRRLQAIARDLDHLAIPIPDHNEAPAFGSAPIDLPTAFGWLYVAEGSNLGAAFLYKAAAALGLDASHGARHLAGHPDGRAQHWREFTAALDTLDLSEEEDARVIAGARAAFSRVHELAGATFG</sequence>
<reference evidence="1 2" key="1">
    <citation type="submission" date="2020-03" db="EMBL/GenBank/DDBJ databases">
        <title>Genomic Encyclopedia of Type Strains, Phase IV (KMG-IV): sequencing the most valuable type-strain genomes for metagenomic binning, comparative biology and taxonomic classification.</title>
        <authorList>
            <person name="Goeker M."/>
        </authorList>
    </citation>
    <scope>NUCLEOTIDE SEQUENCE [LARGE SCALE GENOMIC DNA]</scope>
    <source>
        <strain evidence="1 2">DSM 7225</strain>
    </source>
</reference>
<name>A0A7X5Y1X9_9SPHN</name>
<dbReference type="RefSeq" id="WP_125976782.1">
    <property type="nucleotide sequence ID" value="NZ_BAAADY010000024.1"/>
</dbReference>
<dbReference type="Pfam" id="PF01126">
    <property type="entry name" value="Heme_oxygenase"/>
    <property type="match status" value="1"/>
</dbReference>
<comment type="caution">
    <text evidence="1">The sequence shown here is derived from an EMBL/GenBank/DDBJ whole genome shotgun (WGS) entry which is preliminary data.</text>
</comment>
<dbReference type="Proteomes" id="UP000531251">
    <property type="component" value="Unassembled WGS sequence"/>
</dbReference>
<dbReference type="AlphaFoldDB" id="A0A7X5Y1X9"/>
<accession>A0A7X5Y1X9</accession>
<dbReference type="GO" id="GO:0004392">
    <property type="term" value="F:heme oxygenase (decyclizing) activity"/>
    <property type="evidence" value="ECO:0007669"/>
    <property type="project" value="InterPro"/>
</dbReference>
<evidence type="ECO:0000313" key="1">
    <source>
        <dbReference type="EMBL" id="NJB99524.1"/>
    </source>
</evidence>
<proteinExistence type="predicted"/>
<keyword evidence="2" id="KW-1185">Reference proteome</keyword>
<evidence type="ECO:0000313" key="2">
    <source>
        <dbReference type="Proteomes" id="UP000531251"/>
    </source>
</evidence>
<dbReference type="InterPro" id="IPR016053">
    <property type="entry name" value="Haem_Oase-like"/>
</dbReference>
<dbReference type="EMBL" id="JAATJB010000016">
    <property type="protein sequence ID" value="NJB99524.1"/>
    <property type="molecule type" value="Genomic_DNA"/>
</dbReference>
<dbReference type="SUPFAM" id="SSF48613">
    <property type="entry name" value="Heme oxygenase-like"/>
    <property type="match status" value="1"/>
</dbReference>
<protein>
    <submittedName>
        <fullName evidence="1">Heme oxygenase</fullName>
    </submittedName>
</protein>
<gene>
    <name evidence="1" type="ORF">GGR89_003868</name>
</gene>
<dbReference type="CDD" id="cd19166">
    <property type="entry name" value="HemeO-bac"/>
    <property type="match status" value="1"/>
</dbReference>